<dbReference type="GO" id="GO:0005789">
    <property type="term" value="C:endoplasmic reticulum membrane"/>
    <property type="evidence" value="ECO:0007669"/>
    <property type="project" value="TreeGrafter"/>
</dbReference>
<evidence type="ECO:0000256" key="1">
    <source>
        <dbReference type="ARBA" id="ARBA00004141"/>
    </source>
</evidence>
<keyword evidence="11" id="KW-0275">Fatty acid biosynthesis</keyword>
<evidence type="ECO:0000256" key="10">
    <source>
        <dbReference type="ARBA" id="ARBA00023136"/>
    </source>
</evidence>
<keyword evidence="4" id="KW-0444">Lipid biosynthesis</keyword>
<evidence type="ECO:0000256" key="14">
    <source>
        <dbReference type="SAM" id="Phobius"/>
    </source>
</evidence>
<proteinExistence type="inferred from homology"/>
<dbReference type="GO" id="GO:0034625">
    <property type="term" value="P:fatty acid elongation, monounsaturated fatty acid"/>
    <property type="evidence" value="ECO:0007669"/>
    <property type="project" value="TreeGrafter"/>
</dbReference>
<keyword evidence="5" id="KW-0808">Transferase</keyword>
<evidence type="ECO:0000256" key="12">
    <source>
        <dbReference type="ARBA" id="ARBA00047375"/>
    </source>
</evidence>
<evidence type="ECO:0000256" key="4">
    <source>
        <dbReference type="ARBA" id="ARBA00022516"/>
    </source>
</evidence>
<dbReference type="GO" id="GO:0030148">
    <property type="term" value="P:sphingolipid biosynthetic process"/>
    <property type="evidence" value="ECO:0007669"/>
    <property type="project" value="TreeGrafter"/>
</dbReference>
<dbReference type="GO" id="GO:0042761">
    <property type="term" value="P:very long-chain fatty acid biosynthetic process"/>
    <property type="evidence" value="ECO:0007669"/>
    <property type="project" value="TreeGrafter"/>
</dbReference>
<name>C1N8D1_MICPC</name>
<dbReference type="InterPro" id="IPR002076">
    <property type="entry name" value="ELO_fam"/>
</dbReference>
<feature type="transmembrane region" description="Helical" evidence="14">
    <location>
        <begin position="198"/>
        <end position="219"/>
    </location>
</feature>
<feature type="transmembrane region" description="Helical" evidence="14">
    <location>
        <begin position="26"/>
        <end position="45"/>
    </location>
</feature>
<gene>
    <name evidence="15" type="ORF">MICPUCDRAFT_54040</name>
</gene>
<dbReference type="PANTHER" id="PTHR11157">
    <property type="entry name" value="FATTY ACID ACYL TRANSFERASE-RELATED"/>
    <property type="match status" value="1"/>
</dbReference>
<dbReference type="EC" id="2.3.1.199" evidence="3"/>
<dbReference type="GO" id="GO:0019367">
    <property type="term" value="P:fatty acid elongation, saturated fatty acid"/>
    <property type="evidence" value="ECO:0007669"/>
    <property type="project" value="TreeGrafter"/>
</dbReference>
<feature type="transmembrane region" description="Helical" evidence="14">
    <location>
        <begin position="57"/>
        <end position="83"/>
    </location>
</feature>
<organism evidence="16">
    <name type="scientific">Micromonas pusilla (strain CCMP1545)</name>
    <name type="common">Picoplanktonic green alga</name>
    <dbReference type="NCBI Taxonomy" id="564608"/>
    <lineage>
        <taxon>Eukaryota</taxon>
        <taxon>Viridiplantae</taxon>
        <taxon>Chlorophyta</taxon>
        <taxon>Mamiellophyceae</taxon>
        <taxon>Mamiellales</taxon>
        <taxon>Mamiellaceae</taxon>
        <taxon>Micromonas</taxon>
    </lineage>
</organism>
<dbReference type="EMBL" id="GG663750">
    <property type="protein sequence ID" value="EEH51869.1"/>
    <property type="molecule type" value="Genomic_DNA"/>
</dbReference>
<feature type="transmembrane region" description="Helical" evidence="14">
    <location>
        <begin position="112"/>
        <end position="128"/>
    </location>
</feature>
<comment type="catalytic activity">
    <reaction evidence="12">
        <text>a very-long-chain acyl-CoA + malonyl-CoA + H(+) = a very-long-chain 3-oxoacyl-CoA + CO2 + CoA</text>
        <dbReference type="Rhea" id="RHEA:32727"/>
        <dbReference type="ChEBI" id="CHEBI:15378"/>
        <dbReference type="ChEBI" id="CHEBI:16526"/>
        <dbReference type="ChEBI" id="CHEBI:57287"/>
        <dbReference type="ChEBI" id="CHEBI:57384"/>
        <dbReference type="ChEBI" id="CHEBI:90725"/>
        <dbReference type="ChEBI" id="CHEBI:90736"/>
        <dbReference type="EC" id="2.3.1.199"/>
    </reaction>
</comment>
<evidence type="ECO:0000256" key="6">
    <source>
        <dbReference type="ARBA" id="ARBA00022692"/>
    </source>
</evidence>
<comment type="subcellular location">
    <subcellularLocation>
        <location evidence="1">Membrane</location>
        <topology evidence="1">Multi-pass membrane protein</topology>
    </subcellularLocation>
</comment>
<keyword evidence="8 14" id="KW-1133">Transmembrane helix</keyword>
<dbReference type="GO" id="GO:0009922">
    <property type="term" value="F:fatty acid elongase activity"/>
    <property type="evidence" value="ECO:0007669"/>
    <property type="project" value="UniProtKB-EC"/>
</dbReference>
<evidence type="ECO:0000313" key="15">
    <source>
        <dbReference type="EMBL" id="EEH51869.1"/>
    </source>
</evidence>
<keyword evidence="6 14" id="KW-0812">Transmembrane</keyword>
<dbReference type="OrthoDB" id="567308at2759"/>
<evidence type="ECO:0000256" key="13">
    <source>
        <dbReference type="SAM" id="MobiDB-lite"/>
    </source>
</evidence>
<keyword evidence="16" id="KW-1185">Reference proteome</keyword>
<evidence type="ECO:0000256" key="3">
    <source>
        <dbReference type="ARBA" id="ARBA00012307"/>
    </source>
</evidence>
<dbReference type="Proteomes" id="UP000001876">
    <property type="component" value="Unassembled WGS sequence"/>
</dbReference>
<evidence type="ECO:0000256" key="8">
    <source>
        <dbReference type="ARBA" id="ARBA00022989"/>
    </source>
</evidence>
<evidence type="ECO:0000256" key="7">
    <source>
        <dbReference type="ARBA" id="ARBA00022832"/>
    </source>
</evidence>
<feature type="transmembrane region" description="Helical" evidence="14">
    <location>
        <begin position="165"/>
        <end position="186"/>
    </location>
</feature>
<evidence type="ECO:0000256" key="9">
    <source>
        <dbReference type="ARBA" id="ARBA00023098"/>
    </source>
</evidence>
<dbReference type="GO" id="GO:0034626">
    <property type="term" value="P:fatty acid elongation, polyunsaturated fatty acid"/>
    <property type="evidence" value="ECO:0007669"/>
    <property type="project" value="TreeGrafter"/>
</dbReference>
<dbReference type="OMA" id="FLHCMYT"/>
<dbReference type="Pfam" id="PF01151">
    <property type="entry name" value="ELO"/>
    <property type="match status" value="1"/>
</dbReference>
<evidence type="ECO:0000313" key="16">
    <source>
        <dbReference type="Proteomes" id="UP000001876"/>
    </source>
</evidence>
<dbReference type="GeneID" id="9689503"/>
<feature type="transmembrane region" description="Helical" evidence="14">
    <location>
        <begin position="140"/>
        <end position="159"/>
    </location>
</feature>
<dbReference type="AlphaFoldDB" id="C1N8D1"/>
<evidence type="ECO:0000256" key="2">
    <source>
        <dbReference type="ARBA" id="ARBA00007263"/>
    </source>
</evidence>
<keyword evidence="9" id="KW-0443">Lipid metabolism</keyword>
<evidence type="ECO:0000256" key="11">
    <source>
        <dbReference type="ARBA" id="ARBA00023160"/>
    </source>
</evidence>
<dbReference type="RefSeq" id="XP_003064247.1">
    <property type="nucleotide sequence ID" value="XM_003064201.1"/>
</dbReference>
<evidence type="ECO:0000256" key="5">
    <source>
        <dbReference type="ARBA" id="ARBA00022679"/>
    </source>
</evidence>
<comment type="similarity">
    <text evidence="2">Belongs to the ELO family.</text>
</comment>
<dbReference type="PROSITE" id="PS01188">
    <property type="entry name" value="ELO"/>
    <property type="match status" value="1"/>
</dbReference>
<protein>
    <recommendedName>
        <fullName evidence="3">very-long-chain 3-oxoacyl-CoA synthase</fullName>
        <ecNumber evidence="3">2.3.1.199</ecNumber>
    </recommendedName>
</protein>
<dbReference type="KEGG" id="mpp:MICPUCDRAFT_54040"/>
<dbReference type="InterPro" id="IPR030457">
    <property type="entry name" value="ELO_CS"/>
</dbReference>
<dbReference type="eggNOG" id="KOG3071">
    <property type="taxonomic scope" value="Eukaryota"/>
</dbReference>
<keyword evidence="7" id="KW-0276">Fatty acid metabolism</keyword>
<feature type="transmembrane region" description="Helical" evidence="14">
    <location>
        <begin position="231"/>
        <end position="251"/>
    </location>
</feature>
<dbReference type="PANTHER" id="PTHR11157:SF134">
    <property type="entry name" value="ELONGATION OF FATTY ACIDS PROTEIN 1-RELATED"/>
    <property type="match status" value="1"/>
</dbReference>
<sequence length="306" mass="34515">MASSFDEIFSRPHHEFEWKENVTPLASARVVACVVVAYVLAAIWLKRSMRGRKIKSLWVIPSAHNAILCFWSLAMFIGTAVAMKKELIKRKGDADWMLCFDPRTYKSAKGSLFYWSYVYYLSKFYELLDTALLVLKGRPLTFLHVFHHALVLVMTYLWLSSVQSLQHVALLTNTAIHVVMYAYYFLTTLGFRPRWKALLTRAQIVQFVFSFACSVPFVRMHRASKRGCRGYDAWCFNAFFNAALLALFIQFSRRTYRTNNKDAAGGKKTRAGGATGDGGRGEWGAIAAAAAAPTASGSGSSARRRR</sequence>
<accession>C1N8D1</accession>
<reference evidence="15 16" key="1">
    <citation type="journal article" date="2009" name="Science">
        <title>Green evolution and dynamic adaptations revealed by genomes of the marine picoeukaryotes Micromonas.</title>
        <authorList>
            <person name="Worden A.Z."/>
            <person name="Lee J.H."/>
            <person name="Mock T."/>
            <person name="Rouze P."/>
            <person name="Simmons M.P."/>
            <person name="Aerts A.L."/>
            <person name="Allen A.E."/>
            <person name="Cuvelier M.L."/>
            <person name="Derelle E."/>
            <person name="Everett M.V."/>
            <person name="Foulon E."/>
            <person name="Grimwood J."/>
            <person name="Gundlach H."/>
            <person name="Henrissat B."/>
            <person name="Napoli C."/>
            <person name="McDonald S.M."/>
            <person name="Parker M.S."/>
            <person name="Rombauts S."/>
            <person name="Salamov A."/>
            <person name="Von Dassow P."/>
            <person name="Badger J.H."/>
            <person name="Coutinho P.M."/>
            <person name="Demir E."/>
            <person name="Dubchak I."/>
            <person name="Gentemann C."/>
            <person name="Eikrem W."/>
            <person name="Gready J.E."/>
            <person name="John U."/>
            <person name="Lanier W."/>
            <person name="Lindquist E.A."/>
            <person name="Lucas S."/>
            <person name="Mayer K.F."/>
            <person name="Moreau H."/>
            <person name="Not F."/>
            <person name="Otillar R."/>
            <person name="Panaud O."/>
            <person name="Pangilinan J."/>
            <person name="Paulsen I."/>
            <person name="Piegu B."/>
            <person name="Poliakov A."/>
            <person name="Robbens S."/>
            <person name="Schmutz J."/>
            <person name="Toulza E."/>
            <person name="Wyss T."/>
            <person name="Zelensky A."/>
            <person name="Zhou K."/>
            <person name="Armbrust E.V."/>
            <person name="Bhattacharya D."/>
            <person name="Goodenough U.W."/>
            <person name="Van de Peer Y."/>
            <person name="Grigoriev I.V."/>
        </authorList>
    </citation>
    <scope>NUCLEOTIDE SEQUENCE [LARGE SCALE GENOMIC DNA]</scope>
    <source>
        <strain evidence="15 16">CCMP1545</strain>
    </source>
</reference>
<keyword evidence="10 14" id="KW-0472">Membrane</keyword>
<feature type="region of interest" description="Disordered" evidence="13">
    <location>
        <begin position="259"/>
        <end position="279"/>
    </location>
</feature>